<dbReference type="AlphaFoldDB" id="A0A2L0UI12"/>
<protein>
    <recommendedName>
        <fullName evidence="3">HPt domain-containing protein</fullName>
    </recommendedName>
</protein>
<name>A0A2L0UI12_9MICC</name>
<organism evidence="1 2">
    <name type="scientific">Arthrobacter agilis</name>
    <dbReference type="NCBI Taxonomy" id="37921"/>
    <lineage>
        <taxon>Bacteria</taxon>
        <taxon>Bacillati</taxon>
        <taxon>Actinomycetota</taxon>
        <taxon>Actinomycetes</taxon>
        <taxon>Micrococcales</taxon>
        <taxon>Micrococcaceae</taxon>
        <taxon>Arthrobacter</taxon>
    </lineage>
</organism>
<gene>
    <name evidence="1" type="ORF">CVO76_15240</name>
</gene>
<evidence type="ECO:0000313" key="1">
    <source>
        <dbReference type="EMBL" id="AUZ88848.1"/>
    </source>
</evidence>
<proteinExistence type="predicted"/>
<accession>A0A2L0UI12</accession>
<evidence type="ECO:0008006" key="3">
    <source>
        <dbReference type="Google" id="ProtNLM"/>
    </source>
</evidence>
<sequence>MLPALDEAVFATFAQDLRSYPEALQFLADFDAMLTRRISRIGDALECGEGEETTTALLSLHASAAMAGACALQHSTAKALTTIRCSGVSRGFADELVLQLTDQAQHFTRSYRAFRRGAL</sequence>
<evidence type="ECO:0000313" key="2">
    <source>
        <dbReference type="Proteomes" id="UP000239187"/>
    </source>
</evidence>
<dbReference type="Proteomes" id="UP000239187">
    <property type="component" value="Chromosome"/>
</dbReference>
<dbReference type="RefSeq" id="WP_208740007.1">
    <property type="nucleotide sequence ID" value="NZ_CP024915.1"/>
</dbReference>
<dbReference type="EMBL" id="CP024915">
    <property type="protein sequence ID" value="AUZ88848.1"/>
    <property type="molecule type" value="Genomic_DNA"/>
</dbReference>
<reference evidence="1 2" key="1">
    <citation type="submission" date="2017-11" db="EMBL/GenBank/DDBJ databases">
        <title>Draft genome of Arthrobacter agilis strain UMCV2, a plant growth-promoting rhizobacterium and biocontrol capacity of phytopathogenic fungi.</title>
        <authorList>
            <person name="Martinez-Camara R."/>
            <person name="Santoyo G."/>
            <person name="Moreno-Hagelsieb G."/>
            <person name="Valencia-Cantero E."/>
        </authorList>
    </citation>
    <scope>NUCLEOTIDE SEQUENCE [LARGE SCALE GENOMIC DNA]</scope>
    <source>
        <strain evidence="1 2">UMCV2</strain>
    </source>
</reference>